<dbReference type="GO" id="GO:0060271">
    <property type="term" value="P:cilium assembly"/>
    <property type="evidence" value="ECO:0007669"/>
    <property type="project" value="TreeGrafter"/>
</dbReference>
<keyword evidence="3" id="KW-0970">Cilium biogenesis/degradation</keyword>
<accession>A0AAD5SGC0</accession>
<feature type="region of interest" description="Disordered" evidence="8">
    <location>
        <begin position="313"/>
        <end position="426"/>
    </location>
</feature>
<gene>
    <name evidence="9" type="primary">CLUAP1</name>
    <name evidence="9" type="ORF">HK097_002628</name>
</gene>
<keyword evidence="4 7" id="KW-0175">Coiled coil</keyword>
<evidence type="ECO:0000256" key="1">
    <source>
        <dbReference type="ARBA" id="ARBA00004138"/>
    </source>
</evidence>
<dbReference type="Pfam" id="PF10234">
    <property type="entry name" value="Cluap1"/>
    <property type="match status" value="1"/>
</dbReference>
<name>A0AAD5SGC0_9FUNG</name>
<comment type="subcellular location">
    <subcellularLocation>
        <location evidence="1">Cell projection</location>
        <location evidence="1">Cilium</location>
    </subcellularLocation>
</comment>
<evidence type="ECO:0000313" key="10">
    <source>
        <dbReference type="Proteomes" id="UP001212841"/>
    </source>
</evidence>
<dbReference type="GO" id="GO:0005929">
    <property type="term" value="C:cilium"/>
    <property type="evidence" value="ECO:0007669"/>
    <property type="project" value="UniProtKB-SubCell"/>
</dbReference>
<dbReference type="PANTHER" id="PTHR21547:SF0">
    <property type="entry name" value="CLUSTERIN-ASSOCIATED PROTEIN 1"/>
    <property type="match status" value="1"/>
</dbReference>
<feature type="compositionally biased region" description="Acidic residues" evidence="8">
    <location>
        <begin position="343"/>
        <end position="414"/>
    </location>
</feature>
<evidence type="ECO:0000256" key="6">
    <source>
        <dbReference type="ARBA" id="ARBA00023273"/>
    </source>
</evidence>
<dbReference type="GO" id="GO:0005815">
    <property type="term" value="C:microtubule organizing center"/>
    <property type="evidence" value="ECO:0007669"/>
    <property type="project" value="TreeGrafter"/>
</dbReference>
<dbReference type="EMBL" id="JADGJD010000158">
    <property type="protein sequence ID" value="KAJ3054108.1"/>
    <property type="molecule type" value="Genomic_DNA"/>
</dbReference>
<evidence type="ECO:0000256" key="8">
    <source>
        <dbReference type="SAM" id="MobiDB-lite"/>
    </source>
</evidence>
<protein>
    <submittedName>
        <fullName evidence="9">Clusterin-associated protein 1</fullName>
    </submittedName>
</protein>
<evidence type="ECO:0000256" key="5">
    <source>
        <dbReference type="ARBA" id="ARBA00023069"/>
    </source>
</evidence>
<sequence length="426" mass="48710">MSYRELRAFTEKMRCLGYPRLISMESFRMPNFELVSDVLLWLVRNYDPNLDIPDDTGTEQERVMFIKSVATYMATKAHIKLNTRKLYMADGYVVKELLKIANVLYEASTTKASEEEDIVTVPPLDISSKIPQLKTCRLLATEITERGATLYDLLGKEMELRDIRTAVISRPFDLRTMETAVSESITNIQDQIATTRAAMENLATDEMSLMAKIEKKKMDLERAEKRLKSLAGVRPAYMDEYEKIEVELARLYEVYMEKFRNLTYLEQQLDEYNRQEQDKFEETEMTLKQMQSRLREEELRLLRGDKEMRAAIGGYGGAESARPKRPNAAGRRSQSLILRSDSESDGEERSDVDESEDVSMMSDEGDNEDDLMMGDDDGGQDLDDLDDVGEDDDHIIVDNDDEDEEGSLGDDDQFGDGGMSGDDNDF</sequence>
<dbReference type="Proteomes" id="UP001212841">
    <property type="component" value="Unassembled WGS sequence"/>
</dbReference>
<evidence type="ECO:0000256" key="3">
    <source>
        <dbReference type="ARBA" id="ARBA00022794"/>
    </source>
</evidence>
<keyword evidence="10" id="KW-1185">Reference proteome</keyword>
<evidence type="ECO:0000313" key="9">
    <source>
        <dbReference type="EMBL" id="KAJ3054108.1"/>
    </source>
</evidence>
<dbReference type="GO" id="GO:0030992">
    <property type="term" value="C:intraciliary transport particle B"/>
    <property type="evidence" value="ECO:0007669"/>
    <property type="project" value="TreeGrafter"/>
</dbReference>
<feature type="coiled-coil region" evidence="7">
    <location>
        <begin position="206"/>
        <end position="233"/>
    </location>
</feature>
<keyword evidence="6" id="KW-0966">Cell projection</keyword>
<organism evidence="9 10">
    <name type="scientific">Rhizophlyctis rosea</name>
    <dbReference type="NCBI Taxonomy" id="64517"/>
    <lineage>
        <taxon>Eukaryota</taxon>
        <taxon>Fungi</taxon>
        <taxon>Fungi incertae sedis</taxon>
        <taxon>Chytridiomycota</taxon>
        <taxon>Chytridiomycota incertae sedis</taxon>
        <taxon>Chytridiomycetes</taxon>
        <taxon>Rhizophlyctidales</taxon>
        <taxon>Rhizophlyctidaceae</taxon>
        <taxon>Rhizophlyctis</taxon>
    </lineage>
</organism>
<reference evidence="9" key="1">
    <citation type="submission" date="2020-05" db="EMBL/GenBank/DDBJ databases">
        <title>Phylogenomic resolution of chytrid fungi.</title>
        <authorList>
            <person name="Stajich J.E."/>
            <person name="Amses K."/>
            <person name="Simmons R."/>
            <person name="Seto K."/>
            <person name="Myers J."/>
            <person name="Bonds A."/>
            <person name="Quandt C.A."/>
            <person name="Barry K."/>
            <person name="Liu P."/>
            <person name="Grigoriev I."/>
            <person name="Longcore J.E."/>
            <person name="James T.Y."/>
        </authorList>
    </citation>
    <scope>NUCLEOTIDE SEQUENCE</scope>
    <source>
        <strain evidence="9">JEL0318</strain>
    </source>
</reference>
<evidence type="ECO:0000256" key="2">
    <source>
        <dbReference type="ARBA" id="ARBA00008340"/>
    </source>
</evidence>
<comment type="caution">
    <text evidence="9">The sequence shown here is derived from an EMBL/GenBank/DDBJ whole genome shotgun (WGS) entry which is preliminary data.</text>
</comment>
<dbReference type="PANTHER" id="PTHR21547">
    <property type="entry name" value="CLUSTERIN ASSOCIATED PROTEIN 1"/>
    <property type="match status" value="1"/>
</dbReference>
<feature type="coiled-coil region" evidence="7">
    <location>
        <begin position="262"/>
        <end position="307"/>
    </location>
</feature>
<evidence type="ECO:0000256" key="4">
    <source>
        <dbReference type="ARBA" id="ARBA00023054"/>
    </source>
</evidence>
<dbReference type="InterPro" id="IPR019366">
    <property type="entry name" value="Clusterin-associated_protein-1"/>
</dbReference>
<evidence type="ECO:0000256" key="7">
    <source>
        <dbReference type="SAM" id="Coils"/>
    </source>
</evidence>
<proteinExistence type="inferred from homology"/>
<comment type="similarity">
    <text evidence="2">Belongs to the CLUAP1 family.</text>
</comment>
<keyword evidence="5" id="KW-0969">Cilium</keyword>
<dbReference type="AlphaFoldDB" id="A0AAD5SGC0"/>